<dbReference type="CDD" id="cd06824">
    <property type="entry name" value="PLPDE_III_Yggs_like"/>
    <property type="match status" value="1"/>
</dbReference>
<dbReference type="Pfam" id="PF01168">
    <property type="entry name" value="Ala_racemase_N"/>
    <property type="match status" value="1"/>
</dbReference>
<dbReference type="EMBL" id="CAADFY010000042">
    <property type="protein sequence ID" value="VFK54404.1"/>
    <property type="molecule type" value="Genomic_DNA"/>
</dbReference>
<dbReference type="PROSITE" id="PS01211">
    <property type="entry name" value="UPF0001"/>
    <property type="match status" value="1"/>
</dbReference>
<dbReference type="PANTHER" id="PTHR10146:SF14">
    <property type="entry name" value="PYRIDOXAL PHOSPHATE HOMEOSTASIS PROTEIN"/>
    <property type="match status" value="1"/>
</dbReference>
<dbReference type="FunFam" id="3.20.20.10:FF:000018">
    <property type="entry name" value="Pyridoxal phosphate homeostasis protein"/>
    <property type="match status" value="1"/>
</dbReference>
<evidence type="ECO:0000256" key="3">
    <source>
        <dbReference type="PIRSR" id="PIRSR004848-1"/>
    </source>
</evidence>
<reference evidence="7" key="1">
    <citation type="submission" date="2019-02" db="EMBL/GenBank/DDBJ databases">
        <authorList>
            <person name="Gruber-Vodicka R. H."/>
            <person name="Seah K. B. B."/>
        </authorList>
    </citation>
    <scope>NUCLEOTIDE SEQUENCE</scope>
    <source>
        <strain evidence="7">BECK_BY1</strain>
        <strain evidence="8">BECK_BY2</strain>
        <strain evidence="6">BECK_BY3</strain>
    </source>
</reference>
<dbReference type="GO" id="GO:0030170">
    <property type="term" value="F:pyridoxal phosphate binding"/>
    <property type="evidence" value="ECO:0007669"/>
    <property type="project" value="UniProtKB-UniRule"/>
</dbReference>
<evidence type="ECO:0000313" key="7">
    <source>
        <dbReference type="EMBL" id="VFK55299.1"/>
    </source>
</evidence>
<comment type="similarity">
    <text evidence="2 4">Belongs to the pyridoxal phosphate-binding protein YggS/PROSC family.</text>
</comment>
<name>A0A450ZNB4_9GAMM</name>
<proteinExistence type="inferred from homology"/>
<evidence type="ECO:0000256" key="1">
    <source>
        <dbReference type="ARBA" id="ARBA00022898"/>
    </source>
</evidence>
<dbReference type="Gene3D" id="3.20.20.10">
    <property type="entry name" value="Alanine racemase"/>
    <property type="match status" value="1"/>
</dbReference>
<dbReference type="InterPro" id="IPR029066">
    <property type="entry name" value="PLP-binding_barrel"/>
</dbReference>
<dbReference type="HAMAP" id="MF_02087">
    <property type="entry name" value="PLP_homeostasis"/>
    <property type="match status" value="1"/>
</dbReference>
<feature type="domain" description="Alanine racemase N-terminal" evidence="5">
    <location>
        <begin position="35"/>
        <end position="254"/>
    </location>
</feature>
<dbReference type="AlphaFoldDB" id="A0A450ZNB4"/>
<comment type="function">
    <text evidence="2">Pyridoxal 5'-phosphate (PLP)-binding protein, which is involved in PLP homeostasis.</text>
</comment>
<dbReference type="SUPFAM" id="SSF51419">
    <property type="entry name" value="PLP-binding barrel"/>
    <property type="match status" value="1"/>
</dbReference>
<dbReference type="PANTHER" id="PTHR10146">
    <property type="entry name" value="PROLINE SYNTHETASE CO-TRANSCRIBED BACTERIAL HOMOLOG PROTEIN"/>
    <property type="match status" value="1"/>
</dbReference>
<feature type="modified residue" description="N6-(pyridoxal phosphate)lysine" evidence="2 3">
    <location>
        <position position="60"/>
    </location>
</feature>
<evidence type="ECO:0000256" key="4">
    <source>
        <dbReference type="RuleBase" id="RU004514"/>
    </source>
</evidence>
<organism evidence="7">
    <name type="scientific">Candidatus Kentrum sp. TUN</name>
    <dbReference type="NCBI Taxonomy" id="2126343"/>
    <lineage>
        <taxon>Bacteria</taxon>
        <taxon>Pseudomonadati</taxon>
        <taxon>Pseudomonadota</taxon>
        <taxon>Gammaproteobacteria</taxon>
        <taxon>Candidatus Kentrum</taxon>
    </lineage>
</organism>
<dbReference type="EMBL" id="CAADFV010000042">
    <property type="protein sequence ID" value="VFK56666.1"/>
    <property type="molecule type" value="Genomic_DNA"/>
</dbReference>
<evidence type="ECO:0000256" key="2">
    <source>
        <dbReference type="HAMAP-Rule" id="MF_02087"/>
    </source>
</evidence>
<comment type="cofactor">
    <cofactor evidence="3">
        <name>pyridoxal 5'-phosphate</name>
        <dbReference type="ChEBI" id="CHEBI:597326"/>
    </cofactor>
</comment>
<keyword evidence="1 2" id="KW-0663">Pyridoxal phosphate</keyword>
<dbReference type="PIRSF" id="PIRSF004848">
    <property type="entry name" value="YBL036c_PLPDEIII"/>
    <property type="match status" value="1"/>
</dbReference>
<protein>
    <recommendedName>
        <fullName evidence="2">Pyridoxal phosphate homeostasis protein</fullName>
        <shortName evidence="2">PLP homeostasis protein</shortName>
    </recommendedName>
</protein>
<dbReference type="InterPro" id="IPR011078">
    <property type="entry name" value="PyrdxlP_homeostasis"/>
</dbReference>
<dbReference type="InterPro" id="IPR001608">
    <property type="entry name" value="Ala_racemase_N"/>
</dbReference>
<gene>
    <name evidence="7" type="ORF">BECKTUN1418D_GA0071000_103021</name>
    <name evidence="8" type="ORF">BECKTUN1418E_GA0071001_104218</name>
    <name evidence="6" type="ORF">BECKTUN1418F_GA0071002_104218</name>
</gene>
<evidence type="ECO:0000313" key="8">
    <source>
        <dbReference type="EMBL" id="VFK56666.1"/>
    </source>
</evidence>
<dbReference type="EMBL" id="CAADFX010000030">
    <property type="protein sequence ID" value="VFK55299.1"/>
    <property type="molecule type" value="Genomic_DNA"/>
</dbReference>
<evidence type="ECO:0000313" key="6">
    <source>
        <dbReference type="EMBL" id="VFK54404.1"/>
    </source>
</evidence>
<dbReference type="NCBIfam" id="TIGR00044">
    <property type="entry name" value="YggS family pyridoxal phosphate-dependent enzyme"/>
    <property type="match status" value="1"/>
</dbReference>
<sequence length="255" mass="28628">MADPEFMYRKDKNPDRTHEWDKAAPLSVSARIAVIRQKIAKAERRFGKIPGSVRLLAVSKKKPVVAIREASEAGQQAFGENYVQETIEKIDQLHDIKAEWHFIGPIQSNKTRTIANHFSWVHSVDRWHIAERLAEQRSADLPPLDVCIQVNVSDEPTKSGVRLTDMGFEHLSELAFSMADLPRIRLRGLMTIPSQTGEFAAQRIPFIALREAFDKLNRRGLSLDTLSMGMSDDMEAAIAEGATIVRIGTAIFGPR</sequence>
<accession>A0A450ZNB4</accession>
<evidence type="ECO:0000259" key="5">
    <source>
        <dbReference type="Pfam" id="PF01168"/>
    </source>
</evidence>